<feature type="non-terminal residue" evidence="9">
    <location>
        <position position="1"/>
    </location>
</feature>
<dbReference type="Gene3D" id="1.10.3720.10">
    <property type="entry name" value="MetI-like"/>
    <property type="match status" value="1"/>
</dbReference>
<comment type="subcellular location">
    <subcellularLocation>
        <location evidence="1">Cell membrane</location>
        <topology evidence="1">Multi-pass membrane protein</topology>
    </subcellularLocation>
</comment>
<keyword evidence="2" id="KW-0813">Transport</keyword>
<dbReference type="SUPFAM" id="SSF161098">
    <property type="entry name" value="MetI-like"/>
    <property type="match status" value="1"/>
</dbReference>
<keyword evidence="4 7" id="KW-0812">Transmembrane</keyword>
<feature type="transmembrane region" description="Helical" evidence="7">
    <location>
        <begin position="90"/>
        <end position="115"/>
    </location>
</feature>
<evidence type="ECO:0000256" key="2">
    <source>
        <dbReference type="ARBA" id="ARBA00022448"/>
    </source>
</evidence>
<dbReference type="Pfam" id="PF00528">
    <property type="entry name" value="BPD_transp_1"/>
    <property type="match status" value="1"/>
</dbReference>
<protein>
    <recommendedName>
        <fullName evidence="8">ABC transmembrane type-1 domain-containing protein</fullName>
    </recommendedName>
</protein>
<reference evidence="9" key="1">
    <citation type="journal article" date="2014" name="Front. Microbiol.">
        <title>High frequency of phylogenetically diverse reductive dehalogenase-homologous genes in deep subseafloor sedimentary metagenomes.</title>
        <authorList>
            <person name="Kawai M."/>
            <person name="Futagami T."/>
            <person name="Toyoda A."/>
            <person name="Takaki Y."/>
            <person name="Nishi S."/>
            <person name="Hori S."/>
            <person name="Arai W."/>
            <person name="Tsubouchi T."/>
            <person name="Morono Y."/>
            <person name="Uchiyama I."/>
            <person name="Ito T."/>
            <person name="Fujiyama A."/>
            <person name="Inagaki F."/>
            <person name="Takami H."/>
        </authorList>
    </citation>
    <scope>NUCLEOTIDE SEQUENCE</scope>
    <source>
        <strain evidence="9">Expedition CK06-06</strain>
    </source>
</reference>
<evidence type="ECO:0000256" key="3">
    <source>
        <dbReference type="ARBA" id="ARBA00022475"/>
    </source>
</evidence>
<evidence type="ECO:0000259" key="8">
    <source>
        <dbReference type="PROSITE" id="PS50928"/>
    </source>
</evidence>
<gene>
    <name evidence="9" type="ORF">S06H3_52452</name>
</gene>
<dbReference type="EMBL" id="BARV01033365">
    <property type="protein sequence ID" value="GAI49519.1"/>
    <property type="molecule type" value="Genomic_DNA"/>
</dbReference>
<proteinExistence type="predicted"/>
<organism evidence="9">
    <name type="scientific">marine sediment metagenome</name>
    <dbReference type="NCBI Taxonomy" id="412755"/>
    <lineage>
        <taxon>unclassified sequences</taxon>
        <taxon>metagenomes</taxon>
        <taxon>ecological metagenomes</taxon>
    </lineage>
</organism>
<evidence type="ECO:0000256" key="7">
    <source>
        <dbReference type="SAM" id="Phobius"/>
    </source>
</evidence>
<dbReference type="AlphaFoldDB" id="X1R1S9"/>
<dbReference type="InterPro" id="IPR035906">
    <property type="entry name" value="MetI-like_sf"/>
</dbReference>
<evidence type="ECO:0000313" key="9">
    <source>
        <dbReference type="EMBL" id="GAI49519.1"/>
    </source>
</evidence>
<name>X1R1S9_9ZZZZ</name>
<evidence type="ECO:0000256" key="6">
    <source>
        <dbReference type="ARBA" id="ARBA00023136"/>
    </source>
</evidence>
<feature type="domain" description="ABC transmembrane type-1" evidence="8">
    <location>
        <begin position="1"/>
        <end position="112"/>
    </location>
</feature>
<dbReference type="GO" id="GO:0005886">
    <property type="term" value="C:plasma membrane"/>
    <property type="evidence" value="ECO:0007669"/>
    <property type="project" value="UniProtKB-SubCell"/>
</dbReference>
<feature type="transmembrane region" description="Helical" evidence="7">
    <location>
        <begin position="32"/>
        <end position="52"/>
    </location>
</feature>
<sequence length="122" mass="13706">TPFIMIILLSGLIALPLDPFEAAKIDGASPWQTFFYISLPLLKPLIIVAIVLRLIDAIKIFDLVAVMTKGGPGGATRVITYYIYNQAFMYWSISYAAASTFFLLPIMIIIVLFYFRTSRIAY</sequence>
<evidence type="ECO:0000256" key="5">
    <source>
        <dbReference type="ARBA" id="ARBA00022989"/>
    </source>
</evidence>
<dbReference type="PANTHER" id="PTHR43005">
    <property type="entry name" value="BLR7065 PROTEIN"/>
    <property type="match status" value="1"/>
</dbReference>
<keyword evidence="6 7" id="KW-0472">Membrane</keyword>
<evidence type="ECO:0000256" key="1">
    <source>
        <dbReference type="ARBA" id="ARBA00004651"/>
    </source>
</evidence>
<dbReference type="GO" id="GO:0055085">
    <property type="term" value="P:transmembrane transport"/>
    <property type="evidence" value="ECO:0007669"/>
    <property type="project" value="InterPro"/>
</dbReference>
<dbReference type="PANTHER" id="PTHR43005:SF1">
    <property type="entry name" value="SPERMIDINE_PUTRESCINE TRANSPORT SYSTEM PERMEASE PROTEIN"/>
    <property type="match status" value="1"/>
</dbReference>
<evidence type="ECO:0000256" key="4">
    <source>
        <dbReference type="ARBA" id="ARBA00022692"/>
    </source>
</evidence>
<keyword evidence="3" id="KW-1003">Cell membrane</keyword>
<accession>X1R1S9</accession>
<keyword evidence="5 7" id="KW-1133">Transmembrane helix</keyword>
<comment type="caution">
    <text evidence="9">The sequence shown here is derived from an EMBL/GenBank/DDBJ whole genome shotgun (WGS) entry which is preliminary data.</text>
</comment>
<dbReference type="CDD" id="cd06261">
    <property type="entry name" value="TM_PBP2"/>
    <property type="match status" value="1"/>
</dbReference>
<dbReference type="InterPro" id="IPR000515">
    <property type="entry name" value="MetI-like"/>
</dbReference>
<dbReference type="PROSITE" id="PS50928">
    <property type="entry name" value="ABC_TM1"/>
    <property type="match status" value="1"/>
</dbReference>